<proteinExistence type="predicted"/>
<keyword evidence="2" id="KW-1133">Transmembrane helix</keyword>
<dbReference type="STRING" id="1081102.A0A167UQ96"/>
<reference evidence="4 5" key="1">
    <citation type="journal article" date="2016" name="Genome Biol. Evol.">
        <title>Divergent and convergent evolution of fungal pathogenicity.</title>
        <authorList>
            <person name="Shang Y."/>
            <person name="Xiao G."/>
            <person name="Zheng P."/>
            <person name="Cen K."/>
            <person name="Zhan S."/>
            <person name="Wang C."/>
        </authorList>
    </citation>
    <scope>NUCLEOTIDE SEQUENCE [LARGE SCALE GENOMIC DNA]</scope>
    <source>
        <strain evidence="4 5">RCEF 264</strain>
    </source>
</reference>
<evidence type="ECO:0000313" key="5">
    <source>
        <dbReference type="Proteomes" id="UP000076874"/>
    </source>
</evidence>
<name>A0A167UQ96_9HYPO</name>
<dbReference type="Proteomes" id="UP000076874">
    <property type="component" value="Unassembled WGS sequence"/>
</dbReference>
<dbReference type="OrthoDB" id="3630276at2759"/>
<keyword evidence="2" id="KW-0812">Transmembrane</keyword>
<accession>A0A167UQ96</accession>
<evidence type="ECO:0000256" key="3">
    <source>
        <dbReference type="SAM" id="SignalP"/>
    </source>
</evidence>
<keyword evidence="5" id="KW-1185">Reference proteome</keyword>
<evidence type="ECO:0000256" key="1">
    <source>
        <dbReference type="SAM" id="MobiDB-lite"/>
    </source>
</evidence>
<protein>
    <recommendedName>
        <fullName evidence="6">Extracellular membrane protein, CFEM domain protein</fullName>
    </recommendedName>
</protein>
<keyword evidence="2" id="KW-0472">Membrane</keyword>
<feature type="signal peptide" evidence="3">
    <location>
        <begin position="1"/>
        <end position="26"/>
    </location>
</feature>
<feature type="region of interest" description="Disordered" evidence="1">
    <location>
        <begin position="301"/>
        <end position="344"/>
    </location>
</feature>
<sequence>MRAAKDNAVFFAAALLLSLVPQGASAGAGASGAAALAGSTECLASRAPELARMAACGHTGSIEHCLAHTLPQQGRLCKVDVVEACFVNAGCTVEEARIEAEWSIQHCSAGAPEDNGIVDELRRRRPKNEDDGDSRTTFVAAAAAAAAPTTAPTNAPLTIAPRADSTTTHLVCQTTSTIPVTICPVQSTGPQSGKQTLPCYTTENTYPTCAPGLLCNTDSDNVVTCMRKENSLDAAGIVISAVFALGATISVSAMCFFCCRERRQHKRMAKAAEADAIARQAAVDKKRQNVGVAVRSVSSQSDVQPLMAQGQNAPPLPAVPSLRESESISDLTGPNPFADQHNMR</sequence>
<evidence type="ECO:0000256" key="2">
    <source>
        <dbReference type="SAM" id="Phobius"/>
    </source>
</evidence>
<dbReference type="AlphaFoldDB" id="A0A167UQ96"/>
<organism evidence="4 5">
    <name type="scientific">Niveomyces insectorum RCEF 264</name>
    <dbReference type="NCBI Taxonomy" id="1081102"/>
    <lineage>
        <taxon>Eukaryota</taxon>
        <taxon>Fungi</taxon>
        <taxon>Dikarya</taxon>
        <taxon>Ascomycota</taxon>
        <taxon>Pezizomycotina</taxon>
        <taxon>Sordariomycetes</taxon>
        <taxon>Hypocreomycetidae</taxon>
        <taxon>Hypocreales</taxon>
        <taxon>Cordycipitaceae</taxon>
        <taxon>Niveomyces</taxon>
    </lineage>
</organism>
<evidence type="ECO:0008006" key="6">
    <source>
        <dbReference type="Google" id="ProtNLM"/>
    </source>
</evidence>
<feature type="transmembrane region" description="Helical" evidence="2">
    <location>
        <begin position="234"/>
        <end position="259"/>
    </location>
</feature>
<gene>
    <name evidence="4" type="ORF">SPI_04657</name>
</gene>
<feature type="chain" id="PRO_5007893126" description="Extracellular membrane protein, CFEM domain protein" evidence="3">
    <location>
        <begin position="27"/>
        <end position="344"/>
    </location>
</feature>
<dbReference type="EMBL" id="AZHD01000007">
    <property type="protein sequence ID" value="OAA61798.1"/>
    <property type="molecule type" value="Genomic_DNA"/>
</dbReference>
<evidence type="ECO:0000313" key="4">
    <source>
        <dbReference type="EMBL" id="OAA61798.1"/>
    </source>
</evidence>
<comment type="caution">
    <text evidence="4">The sequence shown here is derived from an EMBL/GenBank/DDBJ whole genome shotgun (WGS) entry which is preliminary data.</text>
</comment>
<keyword evidence="3" id="KW-0732">Signal</keyword>